<dbReference type="InterPro" id="IPR002816">
    <property type="entry name" value="TraB/PrgY/GumN_fam"/>
</dbReference>
<dbReference type="Pfam" id="PF01963">
    <property type="entry name" value="TraB_PrgY_gumN"/>
    <property type="match status" value="1"/>
</dbReference>
<name>E9S9B2_RUMAL</name>
<dbReference type="PROSITE" id="PS51257">
    <property type="entry name" value="PROKAR_LIPOPROTEIN"/>
    <property type="match status" value="1"/>
</dbReference>
<protein>
    <submittedName>
        <fullName evidence="3">GumN protein</fullName>
    </submittedName>
</protein>
<gene>
    <name evidence="3" type="ORF">CUS_6225</name>
</gene>
<comment type="caution">
    <text evidence="3">The sequence shown here is derived from an EMBL/GenBank/DDBJ whole genome shotgun (WGS) entry which is preliminary data.</text>
</comment>
<evidence type="ECO:0000313" key="4">
    <source>
        <dbReference type="Proteomes" id="UP000004259"/>
    </source>
</evidence>
<feature type="compositionally biased region" description="Low complexity" evidence="1">
    <location>
        <begin position="27"/>
        <end position="42"/>
    </location>
</feature>
<dbReference type="OrthoDB" id="357294at2"/>
<dbReference type="PANTHER" id="PTHR40590">
    <property type="entry name" value="CYTOPLASMIC PROTEIN-RELATED"/>
    <property type="match status" value="1"/>
</dbReference>
<accession>E9S9B2</accession>
<evidence type="ECO:0000256" key="2">
    <source>
        <dbReference type="SAM" id="SignalP"/>
    </source>
</evidence>
<dbReference type="CDD" id="cd14789">
    <property type="entry name" value="Tiki"/>
    <property type="match status" value="1"/>
</dbReference>
<keyword evidence="4" id="KW-1185">Reference proteome</keyword>
<feature type="chain" id="PRO_5039044715" evidence="2">
    <location>
        <begin position="20"/>
        <end position="376"/>
    </location>
</feature>
<dbReference type="EMBL" id="ADKM02000040">
    <property type="protein sequence ID" value="EGC04098.1"/>
    <property type="molecule type" value="Genomic_DNA"/>
</dbReference>
<dbReference type="InterPro" id="IPR047111">
    <property type="entry name" value="YbaP-like"/>
</dbReference>
<dbReference type="PANTHER" id="PTHR40590:SF1">
    <property type="entry name" value="CYTOPLASMIC PROTEIN"/>
    <property type="match status" value="1"/>
</dbReference>
<feature type="compositionally biased region" description="Acidic residues" evidence="1">
    <location>
        <begin position="43"/>
        <end position="57"/>
    </location>
</feature>
<evidence type="ECO:0000313" key="3">
    <source>
        <dbReference type="EMBL" id="EGC04098.1"/>
    </source>
</evidence>
<proteinExistence type="predicted"/>
<dbReference type="AlphaFoldDB" id="E9S9B2"/>
<dbReference type="Proteomes" id="UP000004259">
    <property type="component" value="Unassembled WGS sequence"/>
</dbReference>
<evidence type="ECO:0000256" key="1">
    <source>
        <dbReference type="SAM" id="MobiDB-lite"/>
    </source>
</evidence>
<organism evidence="3 4">
    <name type="scientific">Ruminococcus albus 8</name>
    <dbReference type="NCBI Taxonomy" id="246199"/>
    <lineage>
        <taxon>Bacteria</taxon>
        <taxon>Bacillati</taxon>
        <taxon>Bacillota</taxon>
        <taxon>Clostridia</taxon>
        <taxon>Eubacteriales</taxon>
        <taxon>Oscillospiraceae</taxon>
        <taxon>Ruminococcus</taxon>
    </lineage>
</organism>
<sequence>MEKKVLAAVLAIIMSVSCASCGKTESDSSAAGESSAVSSDTAESSEESTEEVSETTAEETQVIGEPTSEETVESPVPTNPYGETVDITKYIKNTEIDPPLWKVTDPKSGNSMYLLGTIHVLPNNVSEYPADLMDIYNSVDSIAVEYDVTALQNDINAQMDYVNGMVYSDGSTVKDHISEESYNKAKDYFTSIGVYVDMLDQYTAGYWINQLTSIMMLRLENMEMAGTDTYFIGKAQEDGKEVISIEELSMQTGALNAFSDEYADYLIGEAVDDMDDIEGFAEDYAELYELWAEGSGDILLDMDMDIDELPEDLKDDHEEYLKTMVDDRNKYMADKASEYIKEGKNCLFMVGAGHYSGDNGVDNLLEGMGYTVEKIV</sequence>
<feature type="region of interest" description="Disordered" evidence="1">
    <location>
        <begin position="23"/>
        <end position="83"/>
    </location>
</feature>
<dbReference type="eggNOG" id="COG3735">
    <property type="taxonomic scope" value="Bacteria"/>
</dbReference>
<keyword evidence="2" id="KW-0732">Signal</keyword>
<dbReference type="RefSeq" id="WP_002847595.1">
    <property type="nucleotide sequence ID" value="NZ_ADKM02000040.1"/>
</dbReference>
<feature type="signal peptide" evidence="2">
    <location>
        <begin position="1"/>
        <end position="19"/>
    </location>
</feature>
<reference evidence="3 4" key="1">
    <citation type="submission" date="2011-02" db="EMBL/GenBank/DDBJ databases">
        <authorList>
            <person name="Nelson K.E."/>
            <person name="Sutton G."/>
            <person name="Torralba M."/>
            <person name="Durkin S."/>
            <person name="Harkins D."/>
            <person name="Montgomery R."/>
            <person name="Ziemer C."/>
            <person name="Klaassens E."/>
            <person name="Ocuiv P."/>
            <person name="Morrison M."/>
        </authorList>
    </citation>
    <scope>NUCLEOTIDE SEQUENCE [LARGE SCALE GENOMIC DNA]</scope>
    <source>
        <strain evidence="3 4">8</strain>
    </source>
</reference>